<keyword evidence="3" id="KW-0677">Repeat</keyword>
<dbReference type="AlphaFoldDB" id="A0AAD9JMW7"/>
<proteinExistence type="predicted"/>
<dbReference type="Pfam" id="PF13855">
    <property type="entry name" value="LRR_8"/>
    <property type="match status" value="2"/>
</dbReference>
<keyword evidence="7" id="KW-1185">Reference proteome</keyword>
<evidence type="ECO:0000256" key="4">
    <source>
        <dbReference type="SAM" id="Phobius"/>
    </source>
</evidence>
<keyword evidence="1" id="KW-0433">Leucine-rich repeat</keyword>
<dbReference type="PROSITE" id="PS51450">
    <property type="entry name" value="LRR"/>
    <property type="match status" value="1"/>
</dbReference>
<dbReference type="InterPro" id="IPR003591">
    <property type="entry name" value="Leu-rich_rpt_typical-subtyp"/>
</dbReference>
<comment type="caution">
    <text evidence="6">The sequence shown here is derived from an EMBL/GenBank/DDBJ whole genome shotgun (WGS) entry which is preliminary data.</text>
</comment>
<sequence>MNSTYQRTSSDKLGCNGFLGVRALSLRLERNIISELEQGSFNGLDMLQILDLSHNSLRELPAWIFDRLTKLHTLRIQYNDLSALEEWSLAGIPQLYELDLSGNSFRAVPTAALCKISNLKKLILRRNILHIISPYAFYALSLDYLDLGSNRVALVIDPDAFCGLDPRVVGIESGVIDWEGLTTLRLDHSGLVTLDPCITRRIWTLSELDISGNPLHCDCSMFLLKDYGVKTVYPDAQCASPEPYAGLSLESIEPHMYHCKAQHGNNSRSCQTSLCQNKDDIHLICTSSSNAICASLLLIMINLTSSFVFLLFTKNTV</sequence>
<dbReference type="Pfam" id="PF01463">
    <property type="entry name" value="LRRCT"/>
    <property type="match status" value="1"/>
</dbReference>
<evidence type="ECO:0000313" key="6">
    <source>
        <dbReference type="EMBL" id="KAK2155642.1"/>
    </source>
</evidence>
<organism evidence="6 7">
    <name type="scientific">Paralvinella palmiformis</name>
    <dbReference type="NCBI Taxonomy" id="53620"/>
    <lineage>
        <taxon>Eukaryota</taxon>
        <taxon>Metazoa</taxon>
        <taxon>Spiralia</taxon>
        <taxon>Lophotrochozoa</taxon>
        <taxon>Annelida</taxon>
        <taxon>Polychaeta</taxon>
        <taxon>Sedentaria</taxon>
        <taxon>Canalipalpata</taxon>
        <taxon>Terebellida</taxon>
        <taxon>Terebelliformia</taxon>
        <taxon>Alvinellidae</taxon>
        <taxon>Paralvinella</taxon>
    </lineage>
</organism>
<evidence type="ECO:0000256" key="3">
    <source>
        <dbReference type="ARBA" id="ARBA00022737"/>
    </source>
</evidence>
<keyword evidence="4" id="KW-0812">Transmembrane</keyword>
<dbReference type="InterPro" id="IPR000483">
    <property type="entry name" value="Cys-rich_flank_reg_C"/>
</dbReference>
<protein>
    <recommendedName>
        <fullName evidence="5">LRRCT domain-containing protein</fullName>
    </recommendedName>
</protein>
<dbReference type="SMART" id="SM00369">
    <property type="entry name" value="LRR_TYP"/>
    <property type="match status" value="4"/>
</dbReference>
<reference evidence="6" key="1">
    <citation type="journal article" date="2023" name="Mol. Biol. Evol.">
        <title>Third-Generation Sequencing Reveals the Adaptive Role of the Epigenome in Three Deep-Sea Polychaetes.</title>
        <authorList>
            <person name="Perez M."/>
            <person name="Aroh O."/>
            <person name="Sun Y."/>
            <person name="Lan Y."/>
            <person name="Juniper S.K."/>
            <person name="Young C.R."/>
            <person name="Angers B."/>
            <person name="Qian P.Y."/>
        </authorList>
    </citation>
    <scope>NUCLEOTIDE SEQUENCE</scope>
    <source>
        <strain evidence="6">P08H-3</strain>
    </source>
</reference>
<dbReference type="InterPro" id="IPR032675">
    <property type="entry name" value="LRR_dom_sf"/>
</dbReference>
<dbReference type="Gene3D" id="3.80.10.10">
    <property type="entry name" value="Ribonuclease Inhibitor"/>
    <property type="match status" value="2"/>
</dbReference>
<dbReference type="PANTHER" id="PTHR24373">
    <property type="entry name" value="SLIT RELATED LEUCINE-RICH REPEAT NEURONAL PROTEIN"/>
    <property type="match status" value="1"/>
</dbReference>
<accession>A0AAD9JMW7</accession>
<feature type="domain" description="LRRCT" evidence="5">
    <location>
        <begin position="236"/>
        <end position="260"/>
    </location>
</feature>
<keyword evidence="2" id="KW-0732">Signal</keyword>
<name>A0AAD9JMW7_9ANNE</name>
<feature type="transmembrane region" description="Helical" evidence="4">
    <location>
        <begin position="294"/>
        <end position="312"/>
    </location>
</feature>
<dbReference type="PANTHER" id="PTHR24373:SF275">
    <property type="entry name" value="TIR DOMAIN-CONTAINING PROTEIN"/>
    <property type="match status" value="1"/>
</dbReference>
<evidence type="ECO:0000313" key="7">
    <source>
        <dbReference type="Proteomes" id="UP001208570"/>
    </source>
</evidence>
<keyword evidence="4" id="KW-1133">Transmembrane helix</keyword>
<evidence type="ECO:0000256" key="1">
    <source>
        <dbReference type="ARBA" id="ARBA00022614"/>
    </source>
</evidence>
<dbReference type="SUPFAM" id="SSF52058">
    <property type="entry name" value="L domain-like"/>
    <property type="match status" value="1"/>
</dbReference>
<dbReference type="EMBL" id="JAODUP010000235">
    <property type="protein sequence ID" value="KAK2155642.1"/>
    <property type="molecule type" value="Genomic_DNA"/>
</dbReference>
<dbReference type="Proteomes" id="UP001208570">
    <property type="component" value="Unassembled WGS sequence"/>
</dbReference>
<evidence type="ECO:0000259" key="5">
    <source>
        <dbReference type="Pfam" id="PF01463"/>
    </source>
</evidence>
<dbReference type="InterPro" id="IPR001611">
    <property type="entry name" value="Leu-rich_rpt"/>
</dbReference>
<keyword evidence="4" id="KW-0472">Membrane</keyword>
<evidence type="ECO:0000256" key="2">
    <source>
        <dbReference type="ARBA" id="ARBA00022729"/>
    </source>
</evidence>
<dbReference type="InterPro" id="IPR050328">
    <property type="entry name" value="Dev_Immune_Receptor"/>
</dbReference>
<gene>
    <name evidence="6" type="ORF">LSH36_235g04028</name>
</gene>